<dbReference type="KEGG" id="aup:AsAng_0042410"/>
<proteinExistence type="predicted"/>
<dbReference type="Gene3D" id="1.10.3680.10">
    <property type="entry name" value="TerB-like"/>
    <property type="match status" value="1"/>
</dbReference>
<dbReference type="InterPro" id="IPR029024">
    <property type="entry name" value="TerB-like"/>
</dbReference>
<dbReference type="RefSeq" id="WP_264788771.1">
    <property type="nucleotide sequence ID" value="NZ_AP026867.1"/>
</dbReference>
<dbReference type="CDD" id="cd07177">
    <property type="entry name" value="terB_like"/>
    <property type="match status" value="1"/>
</dbReference>
<dbReference type="Proteomes" id="UP001060919">
    <property type="component" value="Chromosome"/>
</dbReference>
<dbReference type="AlphaFoldDB" id="A0A915YII4"/>
<name>A0A915YII4_9BACT</name>
<sequence length="301" mass="34304">MEITYESIRPYILEEKVEGSKVLCKFQIDNQVFESAGYIKMANNDGKARVTRMVTNTALGRLRSTVLRVLRKAVGGGFAGTAVSMAGNEVMRQGTDGFKHSKKDKEKAVIAAFEKIAIELAFESGKWRLATEFSEFEKLIKRNPFKKSYDKKILARMLVEMARADGKIEAEEKAFFDDFLNEETGSLGELMRAPSISVVECEEVSPESRENVFMIVAAVALTDNEFADEEQLKLDEYSQMFEFSETKQEELLRYAQDYTIESYIRANGEMSRDEIYAFADKIGMDRGEAERTQIRLEKRLN</sequence>
<evidence type="ECO:0000313" key="2">
    <source>
        <dbReference type="Proteomes" id="UP001060919"/>
    </source>
</evidence>
<keyword evidence="2" id="KW-1185">Reference proteome</keyword>
<dbReference type="SUPFAM" id="SSF158682">
    <property type="entry name" value="TerB-like"/>
    <property type="match status" value="1"/>
</dbReference>
<gene>
    <name evidence="1" type="ORF">AsAng_0042410</name>
</gene>
<accession>A0A915YII4</accession>
<reference evidence="1" key="1">
    <citation type="submission" date="2022-09" db="EMBL/GenBank/DDBJ databases">
        <title>Aureispira anguillicida sp. nov., isolated from Leptocephalus of Japanese eel Anguilla japonica.</title>
        <authorList>
            <person name="Yuasa K."/>
            <person name="Mekata T."/>
            <person name="Ikunari K."/>
        </authorList>
    </citation>
    <scope>NUCLEOTIDE SEQUENCE</scope>
    <source>
        <strain evidence="1">EL160426</strain>
    </source>
</reference>
<evidence type="ECO:0000313" key="1">
    <source>
        <dbReference type="EMBL" id="BDS13503.1"/>
    </source>
</evidence>
<organism evidence="1 2">
    <name type="scientific">Aureispira anguillae</name>
    <dbReference type="NCBI Taxonomy" id="2864201"/>
    <lineage>
        <taxon>Bacteria</taxon>
        <taxon>Pseudomonadati</taxon>
        <taxon>Bacteroidota</taxon>
        <taxon>Saprospiria</taxon>
        <taxon>Saprospirales</taxon>
        <taxon>Saprospiraceae</taxon>
        <taxon>Aureispira</taxon>
    </lineage>
</organism>
<protein>
    <submittedName>
        <fullName evidence="1">TerB family tellurite resistance protein</fullName>
    </submittedName>
</protein>
<dbReference type="EMBL" id="AP026867">
    <property type="protein sequence ID" value="BDS13503.1"/>
    <property type="molecule type" value="Genomic_DNA"/>
</dbReference>